<reference evidence="1" key="1">
    <citation type="journal article" date="2019" name="Sci. Rep.">
        <title>Draft genome of Tanacetum cinerariifolium, the natural source of mosquito coil.</title>
        <authorList>
            <person name="Yamashiro T."/>
            <person name="Shiraishi A."/>
            <person name="Satake H."/>
            <person name="Nakayama K."/>
        </authorList>
    </citation>
    <scope>NUCLEOTIDE SEQUENCE</scope>
</reference>
<feature type="non-terminal residue" evidence="1">
    <location>
        <position position="78"/>
    </location>
</feature>
<organism evidence="1">
    <name type="scientific">Tanacetum cinerariifolium</name>
    <name type="common">Dalmatian daisy</name>
    <name type="synonym">Chrysanthemum cinerariifolium</name>
    <dbReference type="NCBI Taxonomy" id="118510"/>
    <lineage>
        <taxon>Eukaryota</taxon>
        <taxon>Viridiplantae</taxon>
        <taxon>Streptophyta</taxon>
        <taxon>Embryophyta</taxon>
        <taxon>Tracheophyta</taxon>
        <taxon>Spermatophyta</taxon>
        <taxon>Magnoliopsida</taxon>
        <taxon>eudicotyledons</taxon>
        <taxon>Gunneridae</taxon>
        <taxon>Pentapetalae</taxon>
        <taxon>asterids</taxon>
        <taxon>campanulids</taxon>
        <taxon>Asterales</taxon>
        <taxon>Asteraceae</taxon>
        <taxon>Asteroideae</taxon>
        <taxon>Anthemideae</taxon>
        <taxon>Anthemidinae</taxon>
        <taxon>Tanacetum</taxon>
    </lineage>
</organism>
<sequence>MEPVEEEDRRRTEAVEGGVDRCVVEATVVVVSGTGIDRSATVVVVVEVVVVVVVDRTVVVWRIGSPFLTVICDGVSFP</sequence>
<protein>
    <submittedName>
        <fullName evidence="1">Uncharacterized protein</fullName>
    </submittedName>
</protein>
<accession>A0A699UC22</accession>
<dbReference type="EMBL" id="BKCJ011309502">
    <property type="protein sequence ID" value="GFD18748.1"/>
    <property type="molecule type" value="Genomic_DNA"/>
</dbReference>
<gene>
    <name evidence="1" type="ORF">Tci_890717</name>
</gene>
<dbReference type="AlphaFoldDB" id="A0A699UC22"/>
<comment type="caution">
    <text evidence="1">The sequence shown here is derived from an EMBL/GenBank/DDBJ whole genome shotgun (WGS) entry which is preliminary data.</text>
</comment>
<name>A0A699UC22_TANCI</name>
<proteinExistence type="predicted"/>
<evidence type="ECO:0000313" key="1">
    <source>
        <dbReference type="EMBL" id="GFD18748.1"/>
    </source>
</evidence>